<dbReference type="GO" id="GO:0020037">
    <property type="term" value="F:heme binding"/>
    <property type="evidence" value="ECO:0007669"/>
    <property type="project" value="InterPro"/>
</dbReference>
<dbReference type="GO" id="GO:0009055">
    <property type="term" value="F:electron transfer activity"/>
    <property type="evidence" value="ECO:0007669"/>
    <property type="project" value="InterPro"/>
</dbReference>
<proteinExistence type="predicted"/>
<dbReference type="SUPFAM" id="SSF46626">
    <property type="entry name" value="Cytochrome c"/>
    <property type="match status" value="1"/>
</dbReference>
<dbReference type="InterPro" id="IPR009056">
    <property type="entry name" value="Cyt_c-like_dom"/>
</dbReference>
<dbReference type="Pfam" id="PF00034">
    <property type="entry name" value="Cytochrom_C"/>
    <property type="match status" value="1"/>
</dbReference>
<feature type="domain" description="Cytochrome c" evidence="4">
    <location>
        <begin position="65"/>
        <end position="150"/>
    </location>
</feature>
<dbReference type="PANTHER" id="PTHR40394:SF2">
    <property type="entry name" value="QUINOL:CYTOCHROME C OXIDOREDUCTASE MEMBRANE PROTEIN"/>
    <property type="match status" value="1"/>
</dbReference>
<keyword evidence="3" id="KW-0408">Iron</keyword>
<keyword evidence="2" id="KW-0479">Metal-binding</keyword>
<sequence length="157" mass="17384">MIKKIDVKVKYVLMGIILILVVVAAKNNTPAENFKNVDKILQDDNAWKAPEYADKLVNRLKDLAEASKKGKAIFDTQCVICHGTEGKGDGVAGMGLTPKPANLTSKRVQSQSDGAIYWKITTGRPPMASYKGAFSKEQRWQLVTYIRTLGKKESKKN</sequence>
<accession>A0A3B1D7V5</accession>
<dbReference type="Gene3D" id="1.10.760.10">
    <property type="entry name" value="Cytochrome c-like domain"/>
    <property type="match status" value="1"/>
</dbReference>
<evidence type="ECO:0000313" key="5">
    <source>
        <dbReference type="EMBL" id="VAX27805.1"/>
    </source>
</evidence>
<dbReference type="PROSITE" id="PS51007">
    <property type="entry name" value="CYTC"/>
    <property type="match status" value="1"/>
</dbReference>
<gene>
    <name evidence="5" type="ORF">MNBD_IGNAVI01-215</name>
</gene>
<organism evidence="5">
    <name type="scientific">hydrothermal vent metagenome</name>
    <dbReference type="NCBI Taxonomy" id="652676"/>
    <lineage>
        <taxon>unclassified sequences</taxon>
        <taxon>metagenomes</taxon>
        <taxon>ecological metagenomes</taxon>
    </lineage>
</organism>
<reference evidence="5" key="1">
    <citation type="submission" date="2018-06" db="EMBL/GenBank/DDBJ databases">
        <authorList>
            <person name="Zhirakovskaya E."/>
        </authorList>
    </citation>
    <scope>NUCLEOTIDE SEQUENCE</scope>
</reference>
<dbReference type="PANTHER" id="PTHR40394">
    <property type="entry name" value="LIPOPROTEIN-RELATED"/>
    <property type="match status" value="1"/>
</dbReference>
<dbReference type="InterPro" id="IPR036909">
    <property type="entry name" value="Cyt_c-like_dom_sf"/>
</dbReference>
<evidence type="ECO:0000256" key="3">
    <source>
        <dbReference type="ARBA" id="ARBA00023004"/>
    </source>
</evidence>
<dbReference type="AlphaFoldDB" id="A0A3B1D7V5"/>
<keyword evidence="1" id="KW-0349">Heme</keyword>
<dbReference type="GO" id="GO:0046872">
    <property type="term" value="F:metal ion binding"/>
    <property type="evidence" value="ECO:0007669"/>
    <property type="project" value="UniProtKB-KW"/>
</dbReference>
<dbReference type="EMBL" id="UOGD01000394">
    <property type="protein sequence ID" value="VAX27805.1"/>
    <property type="molecule type" value="Genomic_DNA"/>
</dbReference>
<protein>
    <recommendedName>
        <fullName evidence="4">Cytochrome c domain-containing protein</fullName>
    </recommendedName>
</protein>
<evidence type="ECO:0000256" key="2">
    <source>
        <dbReference type="ARBA" id="ARBA00022723"/>
    </source>
</evidence>
<name>A0A3B1D7V5_9ZZZZ</name>
<evidence type="ECO:0000259" key="4">
    <source>
        <dbReference type="PROSITE" id="PS51007"/>
    </source>
</evidence>
<evidence type="ECO:0000256" key="1">
    <source>
        <dbReference type="ARBA" id="ARBA00022617"/>
    </source>
</evidence>